<dbReference type="EMBL" id="AE009950">
    <property type="protein sequence ID" value="AAL81369.1"/>
    <property type="molecule type" value="Genomic_DNA"/>
</dbReference>
<organism evidence="4 5">
    <name type="scientific">Pyrococcus furiosus (strain ATCC 43587 / DSM 3638 / JCM 8422 / Vc1)</name>
    <dbReference type="NCBI Taxonomy" id="186497"/>
    <lineage>
        <taxon>Archaea</taxon>
        <taxon>Methanobacteriati</taxon>
        <taxon>Methanobacteriota</taxon>
        <taxon>Thermococci</taxon>
        <taxon>Thermococcales</taxon>
        <taxon>Thermococcaceae</taxon>
        <taxon>Pyrococcus</taxon>
    </lineage>
</organism>
<accession>Q8U1G3</accession>
<feature type="domain" description="FAD/NAD(P)-binding" evidence="2">
    <location>
        <begin position="111"/>
        <end position="242"/>
    </location>
</feature>
<dbReference type="InterPro" id="IPR041854">
    <property type="entry name" value="BFD-like_2Fe2S-bd_dom_sf"/>
</dbReference>
<evidence type="ECO:0000259" key="2">
    <source>
        <dbReference type="Pfam" id="PF07992"/>
    </source>
</evidence>
<dbReference type="GO" id="GO:0016491">
    <property type="term" value="F:oxidoreductase activity"/>
    <property type="evidence" value="ECO:0007669"/>
    <property type="project" value="UniProtKB-KW"/>
</dbReference>
<dbReference type="Pfam" id="PF13510">
    <property type="entry name" value="Fer2_4"/>
    <property type="match status" value="1"/>
</dbReference>
<dbReference type="eggNOG" id="arCOG01299">
    <property type="taxonomic scope" value="Archaea"/>
</dbReference>
<dbReference type="Gene3D" id="3.10.20.440">
    <property type="entry name" value="2Fe-2S iron-sulphur cluster binding domain, sarcosine oxidase, alpha subunit, N-terminal domain"/>
    <property type="match status" value="1"/>
</dbReference>
<dbReference type="PANTHER" id="PTHR42949:SF3">
    <property type="entry name" value="ANAEROBIC GLYCEROL-3-PHOSPHATE DEHYDROGENASE SUBUNIT B"/>
    <property type="match status" value="1"/>
</dbReference>
<protein>
    <submittedName>
        <fullName evidence="4">Hypothetical d-nopaline dehydrogenase</fullName>
    </submittedName>
</protein>
<evidence type="ECO:0000256" key="1">
    <source>
        <dbReference type="ARBA" id="ARBA00023002"/>
    </source>
</evidence>
<evidence type="ECO:0000313" key="5">
    <source>
        <dbReference type="Proteomes" id="UP000001013"/>
    </source>
</evidence>
<dbReference type="KEGG" id="pfu:PF1245"/>
<dbReference type="Gene3D" id="3.50.50.60">
    <property type="entry name" value="FAD/NAD(P)-binding domain"/>
    <property type="match status" value="1"/>
</dbReference>
<evidence type="ECO:0000313" key="4">
    <source>
        <dbReference type="EMBL" id="AAL81369.1"/>
    </source>
</evidence>
<dbReference type="HOGENOM" id="CLU_557384_0_0_2"/>
<dbReference type="PATRIC" id="fig|186497.12.peg.1307"/>
<dbReference type="PaxDb" id="186497-PF1245"/>
<reference evidence="4 5" key="1">
    <citation type="journal article" date="1999" name="Genetics">
        <title>Divergence of the hyperthermophilic archaea Pyrococcus furiosus and P. horikoshii inferred from complete genomic sequences.</title>
        <authorList>
            <person name="Maeder D.L."/>
            <person name="Weiss R.B."/>
            <person name="Dunn D.M."/>
            <person name="Cherry J.L."/>
            <person name="Gonzalez J.M."/>
            <person name="DiRuggiero J."/>
            <person name="Robb F.T."/>
        </authorList>
    </citation>
    <scope>NUCLEOTIDE SEQUENCE [LARGE SCALE GENOMIC DNA]</scope>
    <source>
        <strain evidence="5">ATCC 43587 / DSM 3638 / JCM 8422 / Vc1</strain>
    </source>
</reference>
<keyword evidence="5" id="KW-1185">Reference proteome</keyword>
<sequence length="492" mass="54870">MRNLRPLDLTEKKKKKVRIYFEGKELEAYEGEKLPVALLANGIYWLTTSLEGRKRGAFTFGPVPMIINGVKGVDARKTKVKDGMKVQRQTYGDFHEEPLPQDGEVKQVVVDVLVIGGGPAGLGAVLEMQEHLNVALVEEKGWLGGDMFLKTSTAEGFEESSRKVVDKLAKEVKANVYLGTVALGVFDKGEYFLVPATKGNNLIEFLAKRVVLATGAVDNIMLFENNDMPGVFRRDFALEVMNVWEVAPGWNVAVTGSKAEEVIYELERWGIDYVEVPSVKRVEGKEKVEKVIDFNGNEYKVDAIIFADGKRPDINPITQAGGKLHFRRGYYRPVVNEYNQIREGVYVAGSAVTIKPHYTNYLEGRLVGAYILREFGIDSEPCIYKEKLKEFEPEALPVPKIPINKLNLDDVQICGCDVSLRKVYDVVEKGITDLQIIKRLTHLAMGFCQGRFCLFNGAAVVSQVTGIKLGEIDLPVARPPIKTVKLGILSRR</sequence>
<dbReference type="PRINTS" id="PR00368">
    <property type="entry name" value="FADPNR"/>
</dbReference>
<dbReference type="InterPro" id="IPR042204">
    <property type="entry name" value="2Fe-2S-bd_N"/>
</dbReference>
<dbReference type="AlphaFoldDB" id="Q8U1G3"/>
<dbReference type="SMR" id="Q8U1G3"/>
<feature type="domain" description="SoxA A3" evidence="3">
    <location>
        <begin position="417"/>
        <end position="489"/>
    </location>
</feature>
<dbReference type="IntAct" id="Q8U1G3">
    <property type="interactions" value="1"/>
</dbReference>
<dbReference type="STRING" id="186497.PF1245"/>
<dbReference type="PANTHER" id="PTHR42949">
    <property type="entry name" value="ANAEROBIC GLYCEROL-3-PHOSPHATE DEHYDROGENASE SUBUNIT B"/>
    <property type="match status" value="1"/>
</dbReference>
<dbReference type="Proteomes" id="UP000001013">
    <property type="component" value="Chromosome"/>
</dbReference>
<dbReference type="Pfam" id="PF07992">
    <property type="entry name" value="Pyr_redox_2"/>
    <property type="match status" value="2"/>
</dbReference>
<dbReference type="Gene3D" id="1.10.10.1100">
    <property type="entry name" value="BFD-like [2Fe-2S]-binding domain"/>
    <property type="match status" value="1"/>
</dbReference>
<gene>
    <name evidence="4" type="ordered locus">PF1245</name>
</gene>
<proteinExistence type="predicted"/>
<dbReference type="InterPro" id="IPR051691">
    <property type="entry name" value="Metab_Enz_Cyan_OpOx_G3PDH"/>
</dbReference>
<dbReference type="InterPro" id="IPR041117">
    <property type="entry name" value="SoxA_A3"/>
</dbReference>
<name>Q8U1G3_PYRFU</name>
<dbReference type="Pfam" id="PF17806">
    <property type="entry name" value="SO_alpha_A3"/>
    <property type="match status" value="1"/>
</dbReference>
<dbReference type="PhylomeDB" id="Q8U1G3"/>
<dbReference type="SUPFAM" id="SSF51905">
    <property type="entry name" value="FAD/NAD(P)-binding domain"/>
    <property type="match status" value="1"/>
</dbReference>
<keyword evidence="1" id="KW-0560">Oxidoreductase</keyword>
<evidence type="ECO:0000259" key="3">
    <source>
        <dbReference type="Pfam" id="PF17806"/>
    </source>
</evidence>
<dbReference type="InterPro" id="IPR036188">
    <property type="entry name" value="FAD/NAD-bd_sf"/>
</dbReference>
<feature type="domain" description="FAD/NAD(P)-binding" evidence="2">
    <location>
        <begin position="260"/>
        <end position="352"/>
    </location>
</feature>
<dbReference type="InterPro" id="IPR023753">
    <property type="entry name" value="FAD/NAD-binding_dom"/>
</dbReference>